<dbReference type="PANTHER" id="PTHR13833:SF71">
    <property type="entry name" value="NHL DOMAIN-CONTAINING PROTEIN"/>
    <property type="match status" value="1"/>
</dbReference>
<keyword evidence="5" id="KW-1185">Reference proteome</keyword>
<dbReference type="InterPro" id="IPR001258">
    <property type="entry name" value="NHL_repeat"/>
</dbReference>
<dbReference type="PROSITE" id="PS51257">
    <property type="entry name" value="PROKAR_LIPOPROTEIN"/>
    <property type="match status" value="1"/>
</dbReference>
<reference evidence="4 5" key="1">
    <citation type="submission" date="2019-03" db="EMBL/GenBank/DDBJ databases">
        <title>Genomic Encyclopedia of Type Strains, Phase III (KMG-III): the genomes of soil and plant-associated and newly described type strains.</title>
        <authorList>
            <person name="Whitman W."/>
        </authorList>
    </citation>
    <scope>NUCLEOTIDE SEQUENCE [LARGE SCALE GENOMIC DNA]</scope>
    <source>
        <strain evidence="4 5">CECT 8301</strain>
    </source>
</reference>
<dbReference type="AlphaFoldDB" id="A0A4R8MIH3"/>
<gene>
    <name evidence="4" type="ORF">DFQ06_0670</name>
</gene>
<dbReference type="RefSeq" id="WP_159140040.1">
    <property type="nucleotide sequence ID" value="NZ_SORL01000007.1"/>
</dbReference>
<evidence type="ECO:0000313" key="4">
    <source>
        <dbReference type="EMBL" id="TDY63776.1"/>
    </source>
</evidence>
<dbReference type="PANTHER" id="PTHR13833">
    <property type="match status" value="1"/>
</dbReference>
<accession>A0A4R8MIH3</accession>
<dbReference type="Pfam" id="PF25021">
    <property type="entry name" value="TEN_NHL"/>
    <property type="match status" value="1"/>
</dbReference>
<feature type="repeat" description="NHL" evidence="2">
    <location>
        <begin position="527"/>
        <end position="555"/>
    </location>
</feature>
<dbReference type="GO" id="GO:0016020">
    <property type="term" value="C:membrane"/>
    <property type="evidence" value="ECO:0007669"/>
    <property type="project" value="InterPro"/>
</dbReference>
<evidence type="ECO:0000313" key="5">
    <source>
        <dbReference type="Proteomes" id="UP000294824"/>
    </source>
</evidence>
<dbReference type="Proteomes" id="UP000294824">
    <property type="component" value="Unassembled WGS sequence"/>
</dbReference>
<dbReference type="InterPro" id="IPR011042">
    <property type="entry name" value="6-blade_b-propeller_TolB-like"/>
</dbReference>
<name>A0A4R8MIH3_9FLAO</name>
<evidence type="ECO:0000256" key="1">
    <source>
        <dbReference type="ARBA" id="ARBA00022737"/>
    </source>
</evidence>
<feature type="repeat" description="NHL" evidence="2">
    <location>
        <begin position="260"/>
        <end position="290"/>
    </location>
</feature>
<dbReference type="Gene3D" id="2.120.10.30">
    <property type="entry name" value="TolB, C-terminal domain"/>
    <property type="match status" value="3"/>
</dbReference>
<evidence type="ECO:0000256" key="2">
    <source>
        <dbReference type="PROSITE-ProRule" id="PRU00504"/>
    </source>
</evidence>
<sequence>MKKHLISNLLLVSVVFVLFGCTKDETEKEEEAPDTEIVIIVEDFATAIDENEENETSLGTITASANEGDITFSIKSQTPDGAVSINPTTGELLIADNTAFDYEANTEITGVIEAKVNTETEDINFTITINDVLDSSLVITSDSAFTIEENAASGTVIAVVTATTDSNEALVFSMESVTVDGAIEIDSSTGEMRVVDSSLLDFETLPEIITTIVVTLENTDIIFAQEITIGLIDVIEALTASTFAGSTEGYVDGDISIATFNRPTGMATDAAGNIYVTEYGNHTVRKITPAGQVSTLVGGFNGFADGTGTDAKLFRPTDIIMGVDGFLYVADSWNNRIRKVSLAGVVTTFAGGSSGFVDGMGNAAKFNKPSGLTTDADGNIYVADLENQSIRKITTAGVVSTLAGGTEGYNNGTGSSAQFKDPRAIVLSNNNELMVTDQFGRTVRKVTLAGVVTVFAGNGVSGSSDGVGTSSSFGVPNGITIDNDGNLLVSDRSEHNIRKITPNAEVTTIAGTRSSGSNDGVASQATFYNPAGMLVTADGTIYIADYDNHRIRVLK</sequence>
<dbReference type="CDD" id="cd11304">
    <property type="entry name" value="Cadherin_repeat"/>
    <property type="match status" value="2"/>
</dbReference>
<keyword evidence="1" id="KW-0677">Repeat</keyword>
<proteinExistence type="predicted"/>
<dbReference type="Gene3D" id="2.60.40.60">
    <property type="entry name" value="Cadherins"/>
    <property type="match status" value="2"/>
</dbReference>
<dbReference type="InterPro" id="IPR056822">
    <property type="entry name" value="TEN_NHL"/>
</dbReference>
<comment type="caution">
    <text evidence="4">The sequence shown here is derived from an EMBL/GenBank/DDBJ whole genome shotgun (WGS) entry which is preliminary data.</text>
</comment>
<dbReference type="InterPro" id="IPR015919">
    <property type="entry name" value="Cadherin-like_sf"/>
</dbReference>
<dbReference type="CDD" id="cd14953">
    <property type="entry name" value="NHL_like_1"/>
    <property type="match status" value="1"/>
</dbReference>
<dbReference type="PROSITE" id="PS51125">
    <property type="entry name" value="NHL"/>
    <property type="match status" value="2"/>
</dbReference>
<dbReference type="GO" id="GO:0005509">
    <property type="term" value="F:calcium ion binding"/>
    <property type="evidence" value="ECO:0007669"/>
    <property type="project" value="InterPro"/>
</dbReference>
<dbReference type="EMBL" id="SORL01000007">
    <property type="protein sequence ID" value="TDY63776.1"/>
    <property type="molecule type" value="Genomic_DNA"/>
</dbReference>
<evidence type="ECO:0000259" key="3">
    <source>
        <dbReference type="Pfam" id="PF25021"/>
    </source>
</evidence>
<dbReference type="SUPFAM" id="SSF101898">
    <property type="entry name" value="NHL repeat"/>
    <property type="match status" value="1"/>
</dbReference>
<protein>
    <submittedName>
        <fullName evidence="4">NHL repeat-containing protein</fullName>
    </submittedName>
</protein>
<dbReference type="SUPFAM" id="SSF49313">
    <property type="entry name" value="Cadherin-like"/>
    <property type="match status" value="2"/>
</dbReference>
<feature type="domain" description="Teneurin NHL" evidence="3">
    <location>
        <begin position="361"/>
        <end position="553"/>
    </location>
</feature>
<organism evidence="4 5">
    <name type="scientific">Algibacter lectus</name>
    <dbReference type="NCBI Taxonomy" id="221126"/>
    <lineage>
        <taxon>Bacteria</taxon>
        <taxon>Pseudomonadati</taxon>
        <taxon>Bacteroidota</taxon>
        <taxon>Flavobacteriia</taxon>
        <taxon>Flavobacteriales</taxon>
        <taxon>Flavobacteriaceae</taxon>
        <taxon>Algibacter</taxon>
    </lineage>
</organism>
<dbReference type="Pfam" id="PF01436">
    <property type="entry name" value="NHL"/>
    <property type="match status" value="1"/>
</dbReference>